<keyword evidence="1" id="KW-0175">Coiled coil</keyword>
<dbReference type="Pfam" id="PF17274">
    <property type="entry name" value="DUF5339"/>
    <property type="match status" value="1"/>
</dbReference>
<proteinExistence type="predicted"/>
<evidence type="ECO:0000313" key="3">
    <source>
        <dbReference type="EMBL" id="ETF01831.1"/>
    </source>
</evidence>
<dbReference type="RefSeq" id="WP_024005697.1">
    <property type="nucleotide sequence ID" value="NZ_KI650980.1"/>
</dbReference>
<feature type="coiled-coil region" evidence="1">
    <location>
        <begin position="119"/>
        <end position="159"/>
    </location>
</feature>
<evidence type="ECO:0000313" key="4">
    <source>
        <dbReference type="Proteomes" id="UP000018733"/>
    </source>
</evidence>
<keyword evidence="4" id="KW-1185">Reference proteome</keyword>
<dbReference type="PATRIC" id="fig|1424334.3.peg.2753"/>
<gene>
    <name evidence="3" type="ORF">W822_13715</name>
</gene>
<dbReference type="HOGENOM" id="CLU_111450_0_0_4"/>
<dbReference type="AlphaFoldDB" id="V8QPD8"/>
<evidence type="ECO:0000256" key="1">
    <source>
        <dbReference type="SAM" id="Coils"/>
    </source>
</evidence>
<name>V8QPD8_9BURK</name>
<dbReference type="PROSITE" id="PS51257">
    <property type="entry name" value="PROKAR_LIPOPROTEIN"/>
    <property type="match status" value="1"/>
</dbReference>
<reference evidence="3 4" key="1">
    <citation type="journal article" date="2014" name="Genome Announc.">
        <title>Draft Genome Sequence of Advenella kashmirensis Strain W13003, a Polycyclic Aromatic Hydrocarbon-Degrading Bacterium.</title>
        <authorList>
            <person name="Wang X."/>
            <person name="Jin D."/>
            <person name="Zhou L."/>
            <person name="Wu L."/>
            <person name="An W."/>
            <person name="Zhao L."/>
        </authorList>
    </citation>
    <scope>NUCLEOTIDE SEQUENCE [LARGE SCALE GENOMIC DNA]</scope>
    <source>
        <strain evidence="3 4">W13003</strain>
    </source>
</reference>
<protein>
    <submittedName>
        <fullName evidence="3">Uncharacterized protein</fullName>
    </submittedName>
</protein>
<dbReference type="Proteomes" id="UP000018733">
    <property type="component" value="Unassembled WGS sequence"/>
</dbReference>
<dbReference type="InterPro" id="IPR020493">
    <property type="entry name" value="Uncharacterised_HI0310"/>
</dbReference>
<feature type="region of interest" description="Disordered" evidence="2">
    <location>
        <begin position="18"/>
        <end position="101"/>
    </location>
</feature>
<organism evidence="3 4">
    <name type="scientific">Advenella kashmirensis W13003</name>
    <dbReference type="NCBI Taxonomy" id="1424334"/>
    <lineage>
        <taxon>Bacteria</taxon>
        <taxon>Pseudomonadati</taxon>
        <taxon>Pseudomonadota</taxon>
        <taxon>Betaproteobacteria</taxon>
        <taxon>Burkholderiales</taxon>
        <taxon>Alcaligenaceae</taxon>
    </lineage>
</organism>
<accession>V8QPD8</accession>
<sequence length="162" mass="16237">MTRSWVLTAILAGVLGLAGCDKGSDSSAPATPGATSEAPAAPAAEPTAPAESAPAPAESAPAASSEAPAPSTDAPASSEAPAAASGSSTPASEDSSLPQACQDYFKKAEDMVTKAGGSAEQMNQMIEQQRTQMAAIKDQAQLESSCKQALDMLAQQEKNMPQ</sequence>
<dbReference type="EMBL" id="AYXT01000010">
    <property type="protein sequence ID" value="ETF01831.1"/>
    <property type="molecule type" value="Genomic_DNA"/>
</dbReference>
<dbReference type="eggNOG" id="ENOG5033IZ9">
    <property type="taxonomic scope" value="Bacteria"/>
</dbReference>
<comment type="caution">
    <text evidence="3">The sequence shown here is derived from an EMBL/GenBank/DDBJ whole genome shotgun (WGS) entry which is preliminary data.</text>
</comment>
<evidence type="ECO:0000256" key="2">
    <source>
        <dbReference type="SAM" id="MobiDB-lite"/>
    </source>
</evidence>
<feature type="compositionally biased region" description="Low complexity" evidence="2">
    <location>
        <begin position="25"/>
        <end position="93"/>
    </location>
</feature>